<dbReference type="InterPro" id="IPR050814">
    <property type="entry name" value="Myo-inositol_Transporter"/>
</dbReference>
<feature type="transmembrane region" description="Helical" evidence="8">
    <location>
        <begin position="132"/>
        <end position="150"/>
    </location>
</feature>
<evidence type="ECO:0000256" key="1">
    <source>
        <dbReference type="ARBA" id="ARBA00004141"/>
    </source>
</evidence>
<dbReference type="Pfam" id="PF00083">
    <property type="entry name" value="Sugar_tr"/>
    <property type="match status" value="1"/>
</dbReference>
<comment type="similarity">
    <text evidence="2 7">Belongs to the major facilitator superfamily. Sugar transporter (TC 2.A.1.1) family.</text>
</comment>
<evidence type="ECO:0000256" key="8">
    <source>
        <dbReference type="SAM" id="Phobius"/>
    </source>
</evidence>
<dbReference type="PANTHER" id="PTHR48020">
    <property type="entry name" value="PROTON MYO-INOSITOL COTRANSPORTER"/>
    <property type="match status" value="1"/>
</dbReference>
<feature type="transmembrane region" description="Helical" evidence="8">
    <location>
        <begin position="368"/>
        <end position="390"/>
    </location>
</feature>
<feature type="transmembrane region" description="Helical" evidence="8">
    <location>
        <begin position="98"/>
        <end position="120"/>
    </location>
</feature>
<dbReference type="InterPro" id="IPR020846">
    <property type="entry name" value="MFS_dom"/>
</dbReference>
<evidence type="ECO:0000313" key="10">
    <source>
        <dbReference type="EMBL" id="MDR7119667.1"/>
    </source>
</evidence>
<dbReference type="SUPFAM" id="SSF103473">
    <property type="entry name" value="MFS general substrate transporter"/>
    <property type="match status" value="1"/>
</dbReference>
<dbReference type="PROSITE" id="PS00217">
    <property type="entry name" value="SUGAR_TRANSPORT_2"/>
    <property type="match status" value="1"/>
</dbReference>
<organism evidence="10 11">
    <name type="scientific">Rheinheimera soli</name>
    <dbReference type="NCBI Taxonomy" id="443616"/>
    <lineage>
        <taxon>Bacteria</taxon>
        <taxon>Pseudomonadati</taxon>
        <taxon>Pseudomonadota</taxon>
        <taxon>Gammaproteobacteria</taxon>
        <taxon>Chromatiales</taxon>
        <taxon>Chromatiaceae</taxon>
        <taxon>Rheinheimera</taxon>
    </lineage>
</organism>
<feature type="transmembrane region" description="Helical" evidence="8">
    <location>
        <begin position="239"/>
        <end position="261"/>
    </location>
</feature>
<evidence type="ECO:0000256" key="5">
    <source>
        <dbReference type="ARBA" id="ARBA00022989"/>
    </source>
</evidence>
<dbReference type="RefSeq" id="WP_310274389.1">
    <property type="nucleotide sequence ID" value="NZ_JAVDWR010000001.1"/>
</dbReference>
<feature type="transmembrane region" description="Helical" evidence="8">
    <location>
        <begin position="330"/>
        <end position="356"/>
    </location>
</feature>
<evidence type="ECO:0000256" key="7">
    <source>
        <dbReference type="RuleBase" id="RU003346"/>
    </source>
</evidence>
<reference evidence="10 11" key="1">
    <citation type="submission" date="2023-07" db="EMBL/GenBank/DDBJ databases">
        <title>Sorghum-associated microbial communities from plants grown in Nebraska, USA.</title>
        <authorList>
            <person name="Schachtman D."/>
        </authorList>
    </citation>
    <scope>NUCLEOTIDE SEQUENCE [LARGE SCALE GENOMIC DNA]</scope>
    <source>
        <strain evidence="10 11">4138</strain>
    </source>
</reference>
<evidence type="ECO:0000313" key="11">
    <source>
        <dbReference type="Proteomes" id="UP001257909"/>
    </source>
</evidence>
<dbReference type="PROSITE" id="PS50850">
    <property type="entry name" value="MFS"/>
    <property type="match status" value="1"/>
</dbReference>
<name>A0ABU1VVE9_9GAMM</name>
<feature type="transmembrane region" description="Helical" evidence="8">
    <location>
        <begin position="162"/>
        <end position="181"/>
    </location>
</feature>
<dbReference type="PRINTS" id="PR00171">
    <property type="entry name" value="SUGRTRNSPORT"/>
</dbReference>
<comment type="subcellular location">
    <subcellularLocation>
        <location evidence="1">Membrane</location>
        <topology evidence="1">Multi-pass membrane protein</topology>
    </subcellularLocation>
</comment>
<keyword evidence="5 8" id="KW-1133">Transmembrane helix</keyword>
<sequence length="438" mass="48129">MNKILYWAMTVAVAGFLFGFDTAVISGADKPTQELWQSSPLFHGLFVMSSALWGTVLGALFGSWPCDRFGRKFTLVLIGVLYTLSAIGSALAPDPYSFAVLRFIGGLGVGMSSIAVPAYIAEIAPAAWRGRLVALYQFQIVFGILVAFLSNYLLAGTIDADWRLMLGVETIPALAYLLMVLRAPESPRWLLQQQKPEQARAVFRQLGHQNAEQIITDFQREQRVHANESLLTKRYRFPVMLAFLIAVFNQVSGINFIIYYAPRVFELAGLDSSASLLSSAGIGVINLLFTMLGLYLIDRLGRKTLMYIGSVGYILSLATVSWAFSSGVTGYFVVGAIFTFIAAHAIGQGAVIWVFISEIFPNAVRSKGQSLGSGTHWIFAALITLMMPWVLAHFSAAQVFAFFTFAMVLQLIFVKTMMPETKGRTLEELSGSLLSKEI</sequence>
<evidence type="ECO:0000259" key="9">
    <source>
        <dbReference type="PROSITE" id="PS50850"/>
    </source>
</evidence>
<keyword evidence="3 7" id="KW-0813">Transport</keyword>
<keyword evidence="6 8" id="KW-0472">Membrane</keyword>
<gene>
    <name evidence="10" type="ORF">J2W69_000582</name>
</gene>
<dbReference type="Proteomes" id="UP001257909">
    <property type="component" value="Unassembled WGS sequence"/>
</dbReference>
<dbReference type="Gene3D" id="1.20.1250.20">
    <property type="entry name" value="MFS general substrate transporter like domains"/>
    <property type="match status" value="1"/>
</dbReference>
<protein>
    <submittedName>
        <fullName evidence="10">Sugar porter (SP) family MFS transporter</fullName>
    </submittedName>
</protein>
<proteinExistence type="inferred from homology"/>
<keyword evidence="4 8" id="KW-0812">Transmembrane</keyword>
<dbReference type="InterPro" id="IPR005829">
    <property type="entry name" value="Sugar_transporter_CS"/>
</dbReference>
<feature type="transmembrane region" description="Helical" evidence="8">
    <location>
        <begin position="273"/>
        <end position="297"/>
    </location>
</feature>
<evidence type="ECO:0000256" key="4">
    <source>
        <dbReference type="ARBA" id="ARBA00022692"/>
    </source>
</evidence>
<evidence type="ECO:0000256" key="3">
    <source>
        <dbReference type="ARBA" id="ARBA00022448"/>
    </source>
</evidence>
<feature type="domain" description="Major facilitator superfamily (MFS) profile" evidence="9">
    <location>
        <begin position="7"/>
        <end position="422"/>
    </location>
</feature>
<dbReference type="InterPro" id="IPR003663">
    <property type="entry name" value="Sugar/inositol_transpt"/>
</dbReference>
<dbReference type="InterPro" id="IPR036259">
    <property type="entry name" value="MFS_trans_sf"/>
</dbReference>
<feature type="transmembrane region" description="Helical" evidence="8">
    <location>
        <begin position="396"/>
        <end position="414"/>
    </location>
</feature>
<evidence type="ECO:0000256" key="2">
    <source>
        <dbReference type="ARBA" id="ARBA00010992"/>
    </source>
</evidence>
<dbReference type="PROSITE" id="PS00216">
    <property type="entry name" value="SUGAR_TRANSPORT_1"/>
    <property type="match status" value="1"/>
</dbReference>
<dbReference type="PANTHER" id="PTHR48020:SF12">
    <property type="entry name" value="PROTON MYO-INOSITOL COTRANSPORTER"/>
    <property type="match status" value="1"/>
</dbReference>
<dbReference type="NCBIfam" id="TIGR00879">
    <property type="entry name" value="SP"/>
    <property type="match status" value="1"/>
</dbReference>
<feature type="transmembrane region" description="Helical" evidence="8">
    <location>
        <begin position="73"/>
        <end position="92"/>
    </location>
</feature>
<accession>A0ABU1VVE9</accession>
<evidence type="ECO:0000256" key="6">
    <source>
        <dbReference type="ARBA" id="ARBA00023136"/>
    </source>
</evidence>
<dbReference type="EMBL" id="JAVDWR010000001">
    <property type="protein sequence ID" value="MDR7119667.1"/>
    <property type="molecule type" value="Genomic_DNA"/>
</dbReference>
<feature type="transmembrane region" description="Helical" evidence="8">
    <location>
        <begin position="43"/>
        <end position="61"/>
    </location>
</feature>
<feature type="transmembrane region" description="Helical" evidence="8">
    <location>
        <begin position="304"/>
        <end position="324"/>
    </location>
</feature>
<dbReference type="InterPro" id="IPR005828">
    <property type="entry name" value="MFS_sugar_transport-like"/>
</dbReference>
<comment type="caution">
    <text evidence="10">The sequence shown here is derived from an EMBL/GenBank/DDBJ whole genome shotgun (WGS) entry which is preliminary data.</text>
</comment>
<keyword evidence="11" id="KW-1185">Reference proteome</keyword>